<dbReference type="GO" id="GO:0005509">
    <property type="term" value="F:calcium ion binding"/>
    <property type="evidence" value="ECO:0007669"/>
    <property type="project" value="InterPro"/>
</dbReference>
<gene>
    <name evidence="4" type="ORF">MANT1106_LOCUS2832</name>
</gene>
<dbReference type="SUPFAM" id="SSF47473">
    <property type="entry name" value="EF-hand"/>
    <property type="match status" value="1"/>
</dbReference>
<dbReference type="PANTHER" id="PTHR23050">
    <property type="entry name" value="CALCIUM BINDING PROTEIN"/>
    <property type="match status" value="1"/>
</dbReference>
<organism evidence="4">
    <name type="scientific">Mantoniella antarctica</name>
    <dbReference type="NCBI Taxonomy" id="81844"/>
    <lineage>
        <taxon>Eukaryota</taxon>
        <taxon>Viridiplantae</taxon>
        <taxon>Chlorophyta</taxon>
        <taxon>Mamiellophyceae</taxon>
        <taxon>Mamiellales</taxon>
        <taxon>Mamiellaceae</taxon>
        <taxon>Mantoniella</taxon>
    </lineage>
</organism>
<dbReference type="SMART" id="SM00054">
    <property type="entry name" value="EFh"/>
    <property type="match status" value="4"/>
</dbReference>
<dbReference type="Gene3D" id="1.10.238.10">
    <property type="entry name" value="EF-hand"/>
    <property type="match status" value="2"/>
</dbReference>
<dbReference type="InterPro" id="IPR011992">
    <property type="entry name" value="EF-hand-dom_pair"/>
</dbReference>
<accession>A0A7S0S914</accession>
<proteinExistence type="predicted"/>
<evidence type="ECO:0000259" key="3">
    <source>
        <dbReference type="PROSITE" id="PS50222"/>
    </source>
</evidence>
<dbReference type="InterPro" id="IPR018247">
    <property type="entry name" value="EF_Hand_1_Ca_BS"/>
</dbReference>
<feature type="domain" description="EF-hand" evidence="3">
    <location>
        <begin position="145"/>
        <end position="180"/>
    </location>
</feature>
<dbReference type="InterPro" id="IPR050145">
    <property type="entry name" value="Centrin_CML-like"/>
</dbReference>
<evidence type="ECO:0000313" key="4">
    <source>
        <dbReference type="EMBL" id="CAD8700150.1"/>
    </source>
</evidence>
<dbReference type="PROSITE" id="PS00018">
    <property type="entry name" value="EF_HAND_1"/>
    <property type="match status" value="3"/>
</dbReference>
<evidence type="ECO:0000256" key="1">
    <source>
        <dbReference type="ARBA" id="ARBA00022737"/>
    </source>
</evidence>
<evidence type="ECO:0000256" key="2">
    <source>
        <dbReference type="ARBA" id="ARBA00022837"/>
    </source>
</evidence>
<dbReference type="GO" id="GO:0043226">
    <property type="term" value="C:organelle"/>
    <property type="evidence" value="ECO:0007669"/>
    <property type="project" value="UniProtKB-ARBA"/>
</dbReference>
<name>A0A7S0S914_9CHLO</name>
<feature type="domain" description="EF-hand" evidence="3">
    <location>
        <begin position="52"/>
        <end position="84"/>
    </location>
</feature>
<dbReference type="AlphaFoldDB" id="A0A7S0S914"/>
<dbReference type="PROSITE" id="PS50222">
    <property type="entry name" value="EF_HAND_2"/>
    <property type="match status" value="4"/>
</dbReference>
<keyword evidence="1" id="KW-0677">Repeat</keyword>
<dbReference type="EMBL" id="HBFC01005120">
    <property type="protein sequence ID" value="CAD8700150.1"/>
    <property type="molecule type" value="Transcribed_RNA"/>
</dbReference>
<feature type="domain" description="EF-hand" evidence="3">
    <location>
        <begin position="16"/>
        <end position="51"/>
    </location>
</feature>
<feature type="domain" description="EF-hand" evidence="3">
    <location>
        <begin position="111"/>
        <end position="144"/>
    </location>
</feature>
<protein>
    <recommendedName>
        <fullName evidence="3">EF-hand domain-containing protein</fullName>
    </recommendedName>
</protein>
<keyword evidence="2" id="KW-0106">Calcium</keyword>
<dbReference type="FunFam" id="1.10.238.10:FF:000178">
    <property type="entry name" value="Calmodulin-2 A"/>
    <property type="match status" value="1"/>
</dbReference>
<dbReference type="InterPro" id="IPR002048">
    <property type="entry name" value="EF_hand_dom"/>
</dbReference>
<reference evidence="4" key="1">
    <citation type="submission" date="2021-01" db="EMBL/GenBank/DDBJ databases">
        <authorList>
            <person name="Corre E."/>
            <person name="Pelletier E."/>
            <person name="Niang G."/>
            <person name="Scheremetjew M."/>
            <person name="Finn R."/>
            <person name="Kale V."/>
            <person name="Holt S."/>
            <person name="Cochrane G."/>
            <person name="Meng A."/>
            <person name="Brown T."/>
            <person name="Cohen L."/>
        </authorList>
    </citation>
    <scope>NUCLEOTIDE SEQUENCE</scope>
    <source>
        <strain evidence="4">SL-175</strain>
    </source>
</reference>
<sequence>MGGLSKSKTEAKYNKREVLKLKEVFDDADKDGSGEIEANELQHSLKKTNLGEEAVNMFKSMDRDGSKKIDFSEYLRVYYRYAATEEIKEMMLWAYPIKEERKVEVKTLSEEQKAEIKSIFVLYDTNNNGTLEKKELIDALSATGYDDDEIEEMFEDFDQDGDNEIDFEEFCKMLESSYLR</sequence>
<dbReference type="Pfam" id="PF13499">
    <property type="entry name" value="EF-hand_7"/>
    <property type="match status" value="2"/>
</dbReference>